<name>A0A226WSG0_CABSO</name>
<evidence type="ECO:0000313" key="2">
    <source>
        <dbReference type="Proteomes" id="UP000214720"/>
    </source>
</evidence>
<organism evidence="1 2">
    <name type="scientific">Caballeronia sordidicola</name>
    <name type="common">Burkholderia sordidicola</name>
    <dbReference type="NCBI Taxonomy" id="196367"/>
    <lineage>
        <taxon>Bacteria</taxon>
        <taxon>Pseudomonadati</taxon>
        <taxon>Pseudomonadota</taxon>
        <taxon>Betaproteobacteria</taxon>
        <taxon>Burkholderiales</taxon>
        <taxon>Burkholderiaceae</taxon>
        <taxon>Caballeronia</taxon>
    </lineage>
</organism>
<accession>A0A226WSG0</accession>
<dbReference type="AlphaFoldDB" id="A0A226WSG0"/>
<sequence length="465" mass="51773">MKLFPNGRLQPPPLTNAWTATVLLTPPGGQVAPVKPSDQLAVAYVTYNQTDHSNRQIRFQIFLLESLKYFDVLFRTEGDVTSWWSLVSTPDQLGGVPSNAFGPFSTSVVVPGGNFLADYGFAHVGSWNVIGRTRDGFVLKNKIPPKNKNDGPGGTWVWCDTVSNALARMMTTRQDNEALIPIFGAYYLSDFCEISKNTNADWPGILKVCDRAKSVGSVTSTMLTLVDLLQGMSEVPQEAFSSCVFGDIQRLLPGILPDMNGIVVPTWTNRVNSECFMMGQELAPFYCQLWYDWDKGVQVTVFVYPDDEGSYTSRFDEMLPKGHVGPENDYVWDGTQWKLRCYKKSGGFVPMPVPNFVAAGQGRCRAAFKNDPYFSSNSIWSVALDANEDVANFWYMFNDQQQGVIFSLSPAGSLTLIDYQTFKQNAQIQDCVFYDPQGKIPMCSDEMMSAVKNVGFLPRNANANK</sequence>
<comment type="caution">
    <text evidence="1">The sequence shown here is derived from an EMBL/GenBank/DDBJ whole genome shotgun (WGS) entry which is preliminary data.</text>
</comment>
<dbReference type="Proteomes" id="UP000214720">
    <property type="component" value="Unassembled WGS sequence"/>
</dbReference>
<gene>
    <name evidence="1" type="ORF">BSU04_33540</name>
</gene>
<reference evidence="2" key="1">
    <citation type="submission" date="2017-01" db="EMBL/GenBank/DDBJ databases">
        <title>Genome Analysis of Deinococcus marmoris KOPRI26562.</title>
        <authorList>
            <person name="Kim J.H."/>
            <person name="Oh H.-M."/>
        </authorList>
    </citation>
    <scope>NUCLEOTIDE SEQUENCE [LARGE SCALE GENOMIC DNA]</scope>
    <source>
        <strain evidence="2">PAMC 26633</strain>
    </source>
</reference>
<dbReference type="EMBL" id="MTHB01000231">
    <property type="protein sequence ID" value="OXC74114.1"/>
    <property type="molecule type" value="Genomic_DNA"/>
</dbReference>
<protein>
    <submittedName>
        <fullName evidence="1">Uncharacterized protein</fullName>
    </submittedName>
</protein>
<proteinExistence type="predicted"/>
<evidence type="ECO:0000313" key="1">
    <source>
        <dbReference type="EMBL" id="OXC74114.1"/>
    </source>
</evidence>